<sequence>MLSRVAERVYWMGRYMERCENVARLVDVNTKLLLDLPRGVSVGWGTLVDISGGSDFYRRDLDSADERAVMRFLLADMNNPSSLMSSITYARENARITREILPSEVYTLVNDLYLYLKDRFPKGAARGERQALLEEVIEKVQQFTGMLAGCMSHNDAYSFLRLGRNLERADMTSRIVDVGTSRILTKALEETEANEPFENILWMSVLRSLSGYQMYRQHVLDRVNAEDVVMFLVQDSLFPRSVAHCLSELSEAFDRLPNSDNAQRVLASVRRQLKTADILQLIESGLHEYIDSIQSSIGEVHSEIADTWFLPQVQVTQ</sequence>
<dbReference type="InterPro" id="IPR051680">
    <property type="entry name" value="ATP-dep_Glu-Cys_Ligase-2"/>
</dbReference>
<dbReference type="InterPro" id="IPR007296">
    <property type="entry name" value="DUF403"/>
</dbReference>
<gene>
    <name evidence="2" type="ORF">SCD92_06850</name>
</gene>
<organism evidence="2 3">
    <name type="scientific">Gilvimarinus gilvus</name>
    <dbReference type="NCBI Taxonomy" id="3058038"/>
    <lineage>
        <taxon>Bacteria</taxon>
        <taxon>Pseudomonadati</taxon>
        <taxon>Pseudomonadota</taxon>
        <taxon>Gammaproteobacteria</taxon>
        <taxon>Cellvibrionales</taxon>
        <taxon>Cellvibrionaceae</taxon>
        <taxon>Gilvimarinus</taxon>
    </lineage>
</organism>
<evidence type="ECO:0000313" key="2">
    <source>
        <dbReference type="EMBL" id="MDX6849072.1"/>
    </source>
</evidence>
<comment type="caution">
    <text evidence="2">The sequence shown here is derived from an EMBL/GenBank/DDBJ whole genome shotgun (WGS) entry which is preliminary data.</text>
</comment>
<accession>A0ABU4RW19</accession>
<evidence type="ECO:0000313" key="3">
    <source>
        <dbReference type="Proteomes" id="UP001273505"/>
    </source>
</evidence>
<proteinExistence type="predicted"/>
<keyword evidence="3" id="KW-1185">Reference proteome</keyword>
<name>A0ABU4RW19_9GAMM</name>
<dbReference type="PANTHER" id="PTHR34595:SF7">
    <property type="entry name" value="SLL1039 PROTEIN"/>
    <property type="match status" value="1"/>
</dbReference>
<feature type="domain" description="DUF403" evidence="1">
    <location>
        <begin position="1"/>
        <end position="309"/>
    </location>
</feature>
<dbReference type="Pfam" id="PF04168">
    <property type="entry name" value="Alpha-E"/>
    <property type="match status" value="1"/>
</dbReference>
<dbReference type="PANTHER" id="PTHR34595">
    <property type="entry name" value="BLR5612 PROTEIN"/>
    <property type="match status" value="1"/>
</dbReference>
<dbReference type="EMBL" id="JAXAFO010000009">
    <property type="protein sequence ID" value="MDX6849072.1"/>
    <property type="molecule type" value="Genomic_DNA"/>
</dbReference>
<evidence type="ECO:0000259" key="1">
    <source>
        <dbReference type="Pfam" id="PF04168"/>
    </source>
</evidence>
<protein>
    <submittedName>
        <fullName evidence="2">Alpha-E domain-containing protein</fullName>
    </submittedName>
</protein>
<dbReference type="RefSeq" id="WP_302722685.1">
    <property type="nucleotide sequence ID" value="NZ_JAULRU010000569.1"/>
</dbReference>
<dbReference type="Proteomes" id="UP001273505">
    <property type="component" value="Unassembled WGS sequence"/>
</dbReference>
<reference evidence="2 3" key="1">
    <citation type="submission" date="2023-11" db="EMBL/GenBank/DDBJ databases">
        <title>Gilvimarinus fulvus sp. nov., isolated from the surface of Kelp.</title>
        <authorList>
            <person name="Sun Y.Y."/>
            <person name="Gong Y."/>
            <person name="Du Z.J."/>
        </authorList>
    </citation>
    <scope>NUCLEOTIDE SEQUENCE [LARGE SCALE GENOMIC DNA]</scope>
    <source>
        <strain evidence="2 3">SDUM040013</strain>
    </source>
</reference>